<keyword evidence="5" id="KW-1185">Reference proteome</keyword>
<feature type="coiled-coil region" evidence="1">
    <location>
        <begin position="174"/>
        <end position="225"/>
    </location>
</feature>
<dbReference type="Proteomes" id="UP000663829">
    <property type="component" value="Unassembled WGS sequence"/>
</dbReference>
<comment type="caution">
    <text evidence="3">The sequence shown here is derived from an EMBL/GenBank/DDBJ whole genome shotgun (WGS) entry which is preliminary data.</text>
</comment>
<feature type="region of interest" description="Disordered" evidence="2">
    <location>
        <begin position="33"/>
        <end position="76"/>
    </location>
</feature>
<sequence>MAFSPSHSRSCIVHHTVIKKVTPSKIIPIINRKKTAPKKPDDVSKKKIIQNASIPISKQQKLPPKSRKGPTKPQRQILQSARKKINKVTLDMCVNMNDNLPTPSSSTIVDDVDVDNDCDSNMQIDVLVGDKLLSTLIIGDSKISTQANTTILHNASDDNLINNGSDKTSNNQAIDDLTVELQSLMDANVKLQIECNNVLSLKDINDKLRLENDMIRLEITELQNHRLHRSLYLISLRQHSHVV</sequence>
<evidence type="ECO:0000313" key="5">
    <source>
        <dbReference type="Proteomes" id="UP000663829"/>
    </source>
</evidence>
<proteinExistence type="predicted"/>
<accession>A0A814WQA0</accession>
<name>A0A814WQA0_9BILA</name>
<dbReference type="EMBL" id="CAJOBC010008743">
    <property type="protein sequence ID" value="CAF3969759.1"/>
    <property type="molecule type" value="Genomic_DNA"/>
</dbReference>
<evidence type="ECO:0000256" key="2">
    <source>
        <dbReference type="SAM" id="MobiDB-lite"/>
    </source>
</evidence>
<keyword evidence="1" id="KW-0175">Coiled coil</keyword>
<dbReference type="EMBL" id="CAJNOQ010008742">
    <property type="protein sequence ID" value="CAF1205515.1"/>
    <property type="molecule type" value="Genomic_DNA"/>
</dbReference>
<dbReference type="Proteomes" id="UP000681722">
    <property type="component" value="Unassembled WGS sequence"/>
</dbReference>
<evidence type="ECO:0000313" key="3">
    <source>
        <dbReference type="EMBL" id="CAF1205515.1"/>
    </source>
</evidence>
<evidence type="ECO:0000256" key="1">
    <source>
        <dbReference type="SAM" id="Coils"/>
    </source>
</evidence>
<dbReference type="AlphaFoldDB" id="A0A814WQA0"/>
<feature type="compositionally biased region" description="Polar residues" evidence="2">
    <location>
        <begin position="50"/>
        <end position="60"/>
    </location>
</feature>
<reference evidence="3" key="1">
    <citation type="submission" date="2021-02" db="EMBL/GenBank/DDBJ databases">
        <authorList>
            <person name="Nowell W R."/>
        </authorList>
    </citation>
    <scope>NUCLEOTIDE SEQUENCE</scope>
</reference>
<organism evidence="3 5">
    <name type="scientific">Didymodactylos carnosus</name>
    <dbReference type="NCBI Taxonomy" id="1234261"/>
    <lineage>
        <taxon>Eukaryota</taxon>
        <taxon>Metazoa</taxon>
        <taxon>Spiralia</taxon>
        <taxon>Gnathifera</taxon>
        <taxon>Rotifera</taxon>
        <taxon>Eurotatoria</taxon>
        <taxon>Bdelloidea</taxon>
        <taxon>Philodinida</taxon>
        <taxon>Philodinidae</taxon>
        <taxon>Didymodactylos</taxon>
    </lineage>
</organism>
<evidence type="ECO:0000313" key="4">
    <source>
        <dbReference type="EMBL" id="CAF3969759.1"/>
    </source>
</evidence>
<protein>
    <submittedName>
        <fullName evidence="3">Uncharacterized protein</fullName>
    </submittedName>
</protein>
<gene>
    <name evidence="3" type="ORF">GPM918_LOCUS23942</name>
    <name evidence="4" type="ORF">SRO942_LOCUS23941</name>
</gene>